<dbReference type="AlphaFoldDB" id="A0A4D7QN05"/>
<keyword evidence="7 10" id="KW-1133">Transmembrane helix</keyword>
<dbReference type="InterPro" id="IPR011701">
    <property type="entry name" value="MFS"/>
</dbReference>
<dbReference type="InterPro" id="IPR020846">
    <property type="entry name" value="MFS_dom"/>
</dbReference>
<feature type="transmembrane region" description="Helical" evidence="10">
    <location>
        <begin position="200"/>
        <end position="219"/>
    </location>
</feature>
<feature type="transmembrane region" description="Helical" evidence="10">
    <location>
        <begin position="318"/>
        <end position="338"/>
    </location>
</feature>
<dbReference type="InterPro" id="IPR051084">
    <property type="entry name" value="H+-coupled_symporters"/>
</dbReference>
<evidence type="ECO:0000313" key="13">
    <source>
        <dbReference type="Proteomes" id="UP000298588"/>
    </source>
</evidence>
<keyword evidence="5 10" id="KW-0812">Transmembrane</keyword>
<sequence>MIKAPGKTAPPLRGSTMSSIDQTKSRKAVSAAVVGNVLEWYDFAVYAYVASIIARKFFPGQDEVAALLSAFMAYGLGFLARPLGGIIIGRMGDVSGRKNALLLTMFLMAAGTVMIGLLPTYASIGFWAPLLLVVARLMQGFSAGGEWGGSTAYIVEWAPKDQRGFYGSFQQMSVVAGLLLGSGMAALITTFITTQQMDDWGWRVPFLLGGILGPVGLYMRRTIDETPAYKAVSEGKPVAKSPDDDTSPWLLAGRAFGFTIVWTVCFYVLLNYMPTWTQRYMSISASAALWANTAGLLALMLAIPVMGLLSDKFGRKPLLIACCLCFVIVPYPIFTYLLSGGVSLPMLILVQVVFALMISMFSGAGPAAIAEMFPTRNRSTWMTTGYALAVALFGGFAPFISVWLISTFGSPIAHTYYLIAAAIVSTIVIWQLRETAFDDLQ</sequence>
<dbReference type="Pfam" id="PF07690">
    <property type="entry name" value="MFS_1"/>
    <property type="match status" value="1"/>
</dbReference>
<keyword evidence="6" id="KW-0769">Symport</keyword>
<accession>A0A4D7QN05</accession>
<organism evidence="12 13">
    <name type="scientific">Phreatobacter aquaticus</name>
    <dbReference type="NCBI Taxonomy" id="2570229"/>
    <lineage>
        <taxon>Bacteria</taxon>
        <taxon>Pseudomonadati</taxon>
        <taxon>Pseudomonadota</taxon>
        <taxon>Alphaproteobacteria</taxon>
        <taxon>Hyphomicrobiales</taxon>
        <taxon>Phreatobacteraceae</taxon>
        <taxon>Phreatobacter</taxon>
    </lineage>
</organism>
<dbReference type="InterPro" id="IPR036259">
    <property type="entry name" value="MFS_trans_sf"/>
</dbReference>
<evidence type="ECO:0000256" key="5">
    <source>
        <dbReference type="ARBA" id="ARBA00022692"/>
    </source>
</evidence>
<keyword evidence="8 10" id="KW-0472">Membrane</keyword>
<evidence type="ECO:0000256" key="6">
    <source>
        <dbReference type="ARBA" id="ARBA00022847"/>
    </source>
</evidence>
<evidence type="ECO:0000256" key="2">
    <source>
        <dbReference type="ARBA" id="ARBA00008240"/>
    </source>
</evidence>
<comment type="subcellular location">
    <subcellularLocation>
        <location evidence="1">Cell membrane</location>
        <topology evidence="1">Multi-pass membrane protein</topology>
    </subcellularLocation>
</comment>
<dbReference type="GO" id="GO:0015293">
    <property type="term" value="F:symporter activity"/>
    <property type="evidence" value="ECO:0007669"/>
    <property type="project" value="UniProtKB-KW"/>
</dbReference>
<dbReference type="SUPFAM" id="SSF103473">
    <property type="entry name" value="MFS general substrate transporter"/>
    <property type="match status" value="1"/>
</dbReference>
<feature type="region of interest" description="Disordered" evidence="9">
    <location>
        <begin position="1"/>
        <end position="20"/>
    </location>
</feature>
<keyword evidence="3" id="KW-0813">Transport</keyword>
<proteinExistence type="inferred from homology"/>
<protein>
    <submittedName>
        <fullName evidence="12">MHS family MFS transporter</fullName>
    </submittedName>
</protein>
<dbReference type="EMBL" id="CP039865">
    <property type="protein sequence ID" value="QCK86447.1"/>
    <property type="molecule type" value="Genomic_DNA"/>
</dbReference>
<dbReference type="Proteomes" id="UP000298588">
    <property type="component" value="Chromosome"/>
</dbReference>
<dbReference type="InterPro" id="IPR005828">
    <property type="entry name" value="MFS_sugar_transport-like"/>
</dbReference>
<evidence type="ECO:0000313" key="12">
    <source>
        <dbReference type="EMBL" id="QCK86447.1"/>
    </source>
</evidence>
<evidence type="ECO:0000256" key="8">
    <source>
        <dbReference type="ARBA" id="ARBA00023136"/>
    </source>
</evidence>
<keyword evidence="13" id="KW-1185">Reference proteome</keyword>
<dbReference type="Gene3D" id="1.20.1250.20">
    <property type="entry name" value="MFS general substrate transporter like domains"/>
    <property type="match status" value="2"/>
</dbReference>
<dbReference type="PANTHER" id="PTHR43528">
    <property type="entry name" value="ALPHA-KETOGLUTARATE PERMEASE"/>
    <property type="match status" value="1"/>
</dbReference>
<dbReference type="Pfam" id="PF00083">
    <property type="entry name" value="Sugar_tr"/>
    <property type="match status" value="1"/>
</dbReference>
<dbReference type="FunFam" id="1.20.1250.20:FF:000001">
    <property type="entry name" value="Dicarboxylate MFS transporter"/>
    <property type="match status" value="1"/>
</dbReference>
<keyword evidence="4" id="KW-1003">Cell membrane</keyword>
<dbReference type="PROSITE" id="PS00217">
    <property type="entry name" value="SUGAR_TRANSPORT_2"/>
    <property type="match status" value="1"/>
</dbReference>
<gene>
    <name evidence="12" type="ORF">E8L99_12125</name>
</gene>
<feature type="transmembrane region" description="Helical" evidence="10">
    <location>
        <begin position="412"/>
        <end position="432"/>
    </location>
</feature>
<dbReference type="PROSITE" id="PS50850">
    <property type="entry name" value="MFS"/>
    <property type="match status" value="1"/>
</dbReference>
<name>A0A4D7QN05_9HYPH</name>
<dbReference type="KEGG" id="paqt:E8L99_12125"/>
<dbReference type="PROSITE" id="PS00216">
    <property type="entry name" value="SUGAR_TRANSPORT_1"/>
    <property type="match status" value="1"/>
</dbReference>
<reference evidence="12 13" key="1">
    <citation type="submission" date="2019-04" db="EMBL/GenBank/DDBJ databases">
        <title>Phreatobacter aquaticus sp. nov.</title>
        <authorList>
            <person name="Choi A."/>
            <person name="Baek K."/>
        </authorList>
    </citation>
    <scope>NUCLEOTIDE SEQUENCE [LARGE SCALE GENOMIC DNA]</scope>
    <source>
        <strain evidence="12 13">NMCR1094</strain>
    </source>
</reference>
<evidence type="ECO:0000256" key="7">
    <source>
        <dbReference type="ARBA" id="ARBA00022989"/>
    </source>
</evidence>
<dbReference type="GO" id="GO:0005886">
    <property type="term" value="C:plasma membrane"/>
    <property type="evidence" value="ECO:0007669"/>
    <property type="project" value="UniProtKB-SubCell"/>
</dbReference>
<comment type="similarity">
    <text evidence="2">Belongs to the major facilitator superfamily. Metabolite:H+ Symporter (MHS) family (TC 2.A.1.6) family.</text>
</comment>
<feature type="transmembrane region" description="Helical" evidence="10">
    <location>
        <begin position="172"/>
        <end position="194"/>
    </location>
</feature>
<feature type="transmembrane region" description="Helical" evidence="10">
    <location>
        <begin position="289"/>
        <end position="309"/>
    </location>
</feature>
<evidence type="ECO:0000256" key="3">
    <source>
        <dbReference type="ARBA" id="ARBA00022448"/>
    </source>
</evidence>
<dbReference type="InterPro" id="IPR005829">
    <property type="entry name" value="Sugar_transporter_CS"/>
</dbReference>
<evidence type="ECO:0000256" key="9">
    <source>
        <dbReference type="SAM" id="MobiDB-lite"/>
    </source>
</evidence>
<evidence type="ECO:0000259" key="11">
    <source>
        <dbReference type="PROSITE" id="PS50850"/>
    </source>
</evidence>
<feature type="transmembrane region" description="Helical" evidence="10">
    <location>
        <begin position="249"/>
        <end position="269"/>
    </location>
</feature>
<feature type="domain" description="Major facilitator superfamily (MFS) profile" evidence="11">
    <location>
        <begin position="28"/>
        <end position="437"/>
    </location>
</feature>
<evidence type="ECO:0000256" key="10">
    <source>
        <dbReference type="SAM" id="Phobius"/>
    </source>
</evidence>
<feature type="transmembrane region" description="Helical" evidence="10">
    <location>
        <begin position="64"/>
        <end position="88"/>
    </location>
</feature>
<dbReference type="PANTHER" id="PTHR43528:SF1">
    <property type="entry name" value="ALPHA-KETOGLUTARATE PERMEASE"/>
    <property type="match status" value="1"/>
</dbReference>
<feature type="transmembrane region" description="Helical" evidence="10">
    <location>
        <begin position="100"/>
        <end position="118"/>
    </location>
</feature>
<feature type="transmembrane region" description="Helical" evidence="10">
    <location>
        <begin position="385"/>
        <end position="406"/>
    </location>
</feature>
<dbReference type="OrthoDB" id="9783227at2"/>
<evidence type="ECO:0000256" key="1">
    <source>
        <dbReference type="ARBA" id="ARBA00004651"/>
    </source>
</evidence>
<feature type="transmembrane region" description="Helical" evidence="10">
    <location>
        <begin position="344"/>
        <end position="364"/>
    </location>
</feature>
<evidence type="ECO:0000256" key="4">
    <source>
        <dbReference type="ARBA" id="ARBA00022475"/>
    </source>
</evidence>